<evidence type="ECO:0000313" key="2">
    <source>
        <dbReference type="EMBL" id="HJB42288.1"/>
    </source>
</evidence>
<accession>A0A9D2S300</accession>
<dbReference type="PROSITE" id="PS51186">
    <property type="entry name" value="GNAT"/>
    <property type="match status" value="1"/>
</dbReference>
<dbReference type="GO" id="GO:0016747">
    <property type="term" value="F:acyltransferase activity, transferring groups other than amino-acyl groups"/>
    <property type="evidence" value="ECO:0007669"/>
    <property type="project" value="InterPro"/>
</dbReference>
<gene>
    <name evidence="2" type="ORF">H9945_07300</name>
</gene>
<feature type="domain" description="N-acetyltransferase" evidence="1">
    <location>
        <begin position="113"/>
        <end position="263"/>
    </location>
</feature>
<sequence>MSRGIREVSTAADRAAFAAAVAGKPFFGALFGRDLALWAGNAGAPTKLYTLPDAALAISGRSAQLCGAVQNWEELVLFLQFAGVEKLTADRPAPLPPLQTLHLYGLAAGQSLPLVSKEPPAGLRLQTAPAIGPVADLLFPEPARAARRDAFYSETCTAVAHGLARVWALETPEGALVSTVGAYAMAGGEAYMACGETIPARRGQGIGGWLIPALANALAAEGWQVRFLCADNRRPFYERHGFVHQDVCLQYCIPTNEEGITET</sequence>
<reference evidence="2" key="2">
    <citation type="submission" date="2021-04" db="EMBL/GenBank/DDBJ databases">
        <authorList>
            <person name="Gilroy R."/>
        </authorList>
    </citation>
    <scope>NUCLEOTIDE SEQUENCE</scope>
    <source>
        <strain evidence="2">ChiBcec8-13705</strain>
    </source>
</reference>
<reference evidence="2" key="1">
    <citation type="journal article" date="2021" name="PeerJ">
        <title>Extensive microbial diversity within the chicken gut microbiome revealed by metagenomics and culture.</title>
        <authorList>
            <person name="Gilroy R."/>
            <person name="Ravi A."/>
            <person name="Getino M."/>
            <person name="Pursley I."/>
            <person name="Horton D.L."/>
            <person name="Alikhan N.F."/>
            <person name="Baker D."/>
            <person name="Gharbi K."/>
            <person name="Hall N."/>
            <person name="Watson M."/>
            <person name="Adriaenssens E.M."/>
            <person name="Foster-Nyarko E."/>
            <person name="Jarju S."/>
            <person name="Secka A."/>
            <person name="Antonio M."/>
            <person name="Oren A."/>
            <person name="Chaudhuri R.R."/>
            <person name="La Ragione R."/>
            <person name="Hildebrand F."/>
            <person name="Pallen M.J."/>
        </authorList>
    </citation>
    <scope>NUCLEOTIDE SEQUENCE</scope>
    <source>
        <strain evidence="2">ChiBcec8-13705</strain>
    </source>
</reference>
<dbReference type="AlphaFoldDB" id="A0A9D2S300"/>
<proteinExistence type="predicted"/>
<dbReference type="SUPFAM" id="SSF55729">
    <property type="entry name" value="Acyl-CoA N-acyltransferases (Nat)"/>
    <property type="match status" value="1"/>
</dbReference>
<organism evidence="2 3">
    <name type="scientific">Candidatus Gemmiger avicola</name>
    <dbReference type="NCBI Taxonomy" id="2838605"/>
    <lineage>
        <taxon>Bacteria</taxon>
        <taxon>Bacillati</taxon>
        <taxon>Bacillota</taxon>
        <taxon>Clostridia</taxon>
        <taxon>Eubacteriales</taxon>
        <taxon>Gemmiger</taxon>
    </lineage>
</organism>
<dbReference type="Proteomes" id="UP000886803">
    <property type="component" value="Unassembled WGS sequence"/>
</dbReference>
<evidence type="ECO:0000313" key="3">
    <source>
        <dbReference type="Proteomes" id="UP000886803"/>
    </source>
</evidence>
<dbReference type="InterPro" id="IPR016181">
    <property type="entry name" value="Acyl_CoA_acyltransferase"/>
</dbReference>
<dbReference type="Pfam" id="PF13508">
    <property type="entry name" value="Acetyltransf_7"/>
    <property type="match status" value="1"/>
</dbReference>
<dbReference type="Gene3D" id="3.40.630.30">
    <property type="match status" value="1"/>
</dbReference>
<protein>
    <submittedName>
        <fullName evidence="2">GNAT family N-acetyltransferase</fullName>
    </submittedName>
</protein>
<name>A0A9D2S300_9FIRM</name>
<dbReference type="EMBL" id="DWYG01000122">
    <property type="protein sequence ID" value="HJB42288.1"/>
    <property type="molecule type" value="Genomic_DNA"/>
</dbReference>
<dbReference type="InterPro" id="IPR000182">
    <property type="entry name" value="GNAT_dom"/>
</dbReference>
<evidence type="ECO:0000259" key="1">
    <source>
        <dbReference type="PROSITE" id="PS51186"/>
    </source>
</evidence>
<comment type="caution">
    <text evidence="2">The sequence shown here is derived from an EMBL/GenBank/DDBJ whole genome shotgun (WGS) entry which is preliminary data.</text>
</comment>